<organism evidence="1 2">
    <name type="scientific">Saguinus oedipus</name>
    <name type="common">Cotton-top tamarin</name>
    <name type="synonym">Oedipomidas oedipus</name>
    <dbReference type="NCBI Taxonomy" id="9490"/>
    <lineage>
        <taxon>Eukaryota</taxon>
        <taxon>Metazoa</taxon>
        <taxon>Chordata</taxon>
        <taxon>Craniata</taxon>
        <taxon>Vertebrata</taxon>
        <taxon>Euteleostomi</taxon>
        <taxon>Mammalia</taxon>
        <taxon>Eutheria</taxon>
        <taxon>Euarchontoglires</taxon>
        <taxon>Primates</taxon>
        <taxon>Haplorrhini</taxon>
        <taxon>Platyrrhini</taxon>
        <taxon>Cebidae</taxon>
        <taxon>Callitrichinae</taxon>
        <taxon>Saguinus</taxon>
    </lineage>
</organism>
<feature type="non-terminal residue" evidence="1">
    <location>
        <position position="1"/>
    </location>
</feature>
<gene>
    <name evidence="1" type="ORF">P7K49_033027</name>
</gene>
<reference evidence="1 2" key="1">
    <citation type="submission" date="2023-05" db="EMBL/GenBank/DDBJ databases">
        <title>B98-5 Cell Line De Novo Hybrid Assembly: An Optical Mapping Approach.</title>
        <authorList>
            <person name="Kananen K."/>
            <person name="Auerbach J.A."/>
            <person name="Kautto E."/>
            <person name="Blachly J.S."/>
        </authorList>
    </citation>
    <scope>NUCLEOTIDE SEQUENCE [LARGE SCALE GENOMIC DNA]</scope>
    <source>
        <strain evidence="1">B95-8</strain>
        <tissue evidence="1">Cell line</tissue>
    </source>
</reference>
<evidence type="ECO:0000313" key="1">
    <source>
        <dbReference type="EMBL" id="KAK2087120.1"/>
    </source>
</evidence>
<protein>
    <submittedName>
        <fullName evidence="1">Uncharacterized protein</fullName>
    </submittedName>
</protein>
<sequence>KAKETHKWARLLQGWHIDGILHGPEKESIVAHSPANEGTVHSLAKGVTGRIRPSTVRERVRCEAVGTGCVEREEDVIR</sequence>
<name>A0ABQ9TRG4_SAGOE</name>
<dbReference type="Proteomes" id="UP001266305">
    <property type="component" value="Unassembled WGS sequence"/>
</dbReference>
<dbReference type="EMBL" id="JASSZA010000019">
    <property type="protein sequence ID" value="KAK2087120.1"/>
    <property type="molecule type" value="Genomic_DNA"/>
</dbReference>
<evidence type="ECO:0000313" key="2">
    <source>
        <dbReference type="Proteomes" id="UP001266305"/>
    </source>
</evidence>
<proteinExistence type="predicted"/>
<comment type="caution">
    <text evidence="1">The sequence shown here is derived from an EMBL/GenBank/DDBJ whole genome shotgun (WGS) entry which is preliminary data.</text>
</comment>
<accession>A0ABQ9TRG4</accession>
<keyword evidence="2" id="KW-1185">Reference proteome</keyword>